<dbReference type="InParanoid" id="A0A194WX00"/>
<dbReference type="KEGG" id="psco:LY89DRAFT_673473"/>
<keyword evidence="2" id="KW-1185">Reference proteome</keyword>
<dbReference type="AlphaFoldDB" id="A0A194WX00"/>
<dbReference type="Proteomes" id="UP000070700">
    <property type="component" value="Unassembled WGS sequence"/>
</dbReference>
<reference evidence="1 2" key="1">
    <citation type="submission" date="2015-10" db="EMBL/GenBank/DDBJ databases">
        <title>Full genome of DAOMC 229536 Phialocephala scopiformis, a fungal endophyte of spruce producing the potent anti-insectan compound rugulosin.</title>
        <authorList>
            <consortium name="DOE Joint Genome Institute"/>
            <person name="Walker A.K."/>
            <person name="Frasz S.L."/>
            <person name="Seifert K.A."/>
            <person name="Miller J.D."/>
            <person name="Mondo S.J."/>
            <person name="Labutti K."/>
            <person name="Lipzen A."/>
            <person name="Dockter R."/>
            <person name="Kennedy M."/>
            <person name="Grigoriev I.V."/>
            <person name="Spatafora J.W."/>
        </authorList>
    </citation>
    <scope>NUCLEOTIDE SEQUENCE [LARGE SCALE GENOMIC DNA]</scope>
    <source>
        <strain evidence="1 2">CBS 120377</strain>
    </source>
</reference>
<organism evidence="1 2">
    <name type="scientific">Mollisia scopiformis</name>
    <name type="common">Conifer needle endophyte fungus</name>
    <name type="synonym">Phialocephala scopiformis</name>
    <dbReference type="NCBI Taxonomy" id="149040"/>
    <lineage>
        <taxon>Eukaryota</taxon>
        <taxon>Fungi</taxon>
        <taxon>Dikarya</taxon>
        <taxon>Ascomycota</taxon>
        <taxon>Pezizomycotina</taxon>
        <taxon>Leotiomycetes</taxon>
        <taxon>Helotiales</taxon>
        <taxon>Mollisiaceae</taxon>
        <taxon>Mollisia</taxon>
    </lineage>
</organism>
<protein>
    <submittedName>
        <fullName evidence="1">Uncharacterized protein</fullName>
    </submittedName>
</protein>
<dbReference type="GeneID" id="28823087"/>
<accession>A0A194WX00</accession>
<dbReference type="EMBL" id="KQ947424">
    <property type="protein sequence ID" value="KUJ12506.1"/>
    <property type="molecule type" value="Genomic_DNA"/>
</dbReference>
<dbReference type="OrthoDB" id="3473305at2759"/>
<sequence length="242" mass="27780">MEMSQKHLGVMKDSAAEWSRNRVAKFQKPETLVAGKGEVSPEQKPEWPEFFSRQRKAKGWKRGLQKGGAERIARHPTSPFGHCYLVAILDLLEQVSLEIFYHDIMATTVPVFIKQFPQEVGNARNVAVSSRLWNWTSQARIDFLFSLVKFLELKECVVDVGKDYEEFCSMEKARSNSPAARIGTWTLPQDLEHLLMGAKMGLVVSPSQKVCSEATEWRPSYCAWRVQHCERSDFTDEDKRPR</sequence>
<dbReference type="RefSeq" id="XP_018066861.1">
    <property type="nucleotide sequence ID" value="XM_018213361.1"/>
</dbReference>
<gene>
    <name evidence="1" type="ORF">LY89DRAFT_673473</name>
</gene>
<evidence type="ECO:0000313" key="1">
    <source>
        <dbReference type="EMBL" id="KUJ12506.1"/>
    </source>
</evidence>
<name>A0A194WX00_MOLSC</name>
<evidence type="ECO:0000313" key="2">
    <source>
        <dbReference type="Proteomes" id="UP000070700"/>
    </source>
</evidence>
<proteinExistence type="predicted"/>